<keyword evidence="5" id="KW-1185">Reference proteome</keyword>
<sequence length="268" mass="28383">MRLGRVLHEGWPRYVAVGPDLRSGTLVDGDPFAPGFLDRLAGPEIAIDRLLAPVIPGKIVVVGKNYPPADSATPLVLNLKPSTSAIGPADSIRLPGPPHDVQYEGELAVVIGQRIPMGSRFIPQGAVFGYTCANDVTDWAIGLTTGHWTRAKSRDSFCPLGPVICTDIDPDHLAITTVVNHRVVQRGDTSAMIRSVGELIALITAEMTLLPGDVILTGTPPGGAALSAGETVSVTIDRIGTLTNHVVAPLPTPGESFDRSPHYERTRT</sequence>
<dbReference type="RefSeq" id="WP_013127319.1">
    <property type="nucleotide sequence ID" value="NC_014158.1"/>
</dbReference>
<dbReference type="STRING" id="521096.Tpau_2704"/>
<dbReference type="GO" id="GO:0018773">
    <property type="term" value="F:acetylpyruvate hydrolase activity"/>
    <property type="evidence" value="ECO:0007669"/>
    <property type="project" value="TreeGrafter"/>
</dbReference>
<feature type="domain" description="Fumarylacetoacetase-like C-terminal" evidence="3">
    <location>
        <begin position="67"/>
        <end position="247"/>
    </location>
</feature>
<dbReference type="SUPFAM" id="SSF56529">
    <property type="entry name" value="FAH"/>
    <property type="match status" value="1"/>
</dbReference>
<evidence type="ECO:0000259" key="3">
    <source>
        <dbReference type="Pfam" id="PF01557"/>
    </source>
</evidence>
<evidence type="ECO:0000313" key="5">
    <source>
        <dbReference type="Proteomes" id="UP000001213"/>
    </source>
</evidence>
<evidence type="ECO:0000256" key="1">
    <source>
        <dbReference type="ARBA" id="ARBA00022723"/>
    </source>
</evidence>
<dbReference type="eggNOG" id="COG0179">
    <property type="taxonomic scope" value="Bacteria"/>
</dbReference>
<dbReference type="InterPro" id="IPR036663">
    <property type="entry name" value="Fumarylacetoacetase_C_sf"/>
</dbReference>
<evidence type="ECO:0000256" key="2">
    <source>
        <dbReference type="SAM" id="MobiDB-lite"/>
    </source>
</evidence>
<keyword evidence="1" id="KW-0479">Metal-binding</keyword>
<dbReference type="HOGENOM" id="CLU_028458_4_2_11"/>
<name>D5USN2_TSUPD</name>
<dbReference type="EMBL" id="CP001966">
    <property type="protein sequence ID" value="ADG79303.1"/>
    <property type="molecule type" value="Genomic_DNA"/>
</dbReference>
<dbReference type="Pfam" id="PF01557">
    <property type="entry name" value="FAA_hydrolase"/>
    <property type="match status" value="1"/>
</dbReference>
<dbReference type="InterPro" id="IPR011234">
    <property type="entry name" value="Fumarylacetoacetase-like_C"/>
</dbReference>
<feature type="compositionally biased region" description="Basic and acidic residues" evidence="2">
    <location>
        <begin position="256"/>
        <end position="268"/>
    </location>
</feature>
<dbReference type="GO" id="GO:0046872">
    <property type="term" value="F:metal ion binding"/>
    <property type="evidence" value="ECO:0007669"/>
    <property type="project" value="UniProtKB-KW"/>
</dbReference>
<accession>D5USN2</accession>
<organism evidence="4 5">
    <name type="scientific">Tsukamurella paurometabola (strain ATCC 8368 / DSM 20162 / CCUG 35730 / CIP 100753 / JCM 10117 / KCTC 9821 / NBRC 16120 / NCIMB 702349 / NCTC 13040)</name>
    <name type="common">Corynebacterium paurometabolum</name>
    <dbReference type="NCBI Taxonomy" id="521096"/>
    <lineage>
        <taxon>Bacteria</taxon>
        <taxon>Bacillati</taxon>
        <taxon>Actinomycetota</taxon>
        <taxon>Actinomycetes</taxon>
        <taxon>Mycobacteriales</taxon>
        <taxon>Tsukamurellaceae</taxon>
        <taxon>Tsukamurella</taxon>
    </lineage>
</organism>
<evidence type="ECO:0000313" key="4">
    <source>
        <dbReference type="EMBL" id="ADG79303.1"/>
    </source>
</evidence>
<dbReference type="PANTHER" id="PTHR11820:SF7">
    <property type="entry name" value="ACYLPYRUVASE FAHD1, MITOCHONDRIAL"/>
    <property type="match status" value="1"/>
</dbReference>
<reference evidence="5" key="1">
    <citation type="submission" date="2010-03" db="EMBL/GenBank/DDBJ databases">
        <title>The complete chromosome of Tsukamurella paurometabola DSM 20162.</title>
        <authorList>
            <consortium name="US DOE Joint Genome Institute (JGI-PGF)"/>
            <person name="Lucas S."/>
            <person name="Copeland A."/>
            <person name="Lapidus A."/>
            <person name="Glavina del Rio T."/>
            <person name="Dalin E."/>
            <person name="Tice H."/>
            <person name="Bruce D."/>
            <person name="Goodwin L."/>
            <person name="Pitluck S."/>
            <person name="Kyrpides N."/>
            <person name="Mavromatis K."/>
            <person name="Ivanova N."/>
            <person name="Mikhailova N."/>
            <person name="Munk A.C."/>
            <person name="Brettin T."/>
            <person name="Detter J.C."/>
            <person name="Tapia R."/>
            <person name="Han C."/>
            <person name="Larimer F."/>
            <person name="Land M."/>
            <person name="Hauser L."/>
            <person name="Markowitz V."/>
            <person name="Cheng J.-F."/>
            <person name="Hugenholtz P."/>
            <person name="Woyke T."/>
            <person name="Wu D."/>
            <person name="Jando M."/>
            <person name="Brambilla E."/>
            <person name="Klenk H.-P."/>
            <person name="Eisen J.A."/>
        </authorList>
    </citation>
    <scope>NUCLEOTIDE SEQUENCE [LARGE SCALE GENOMIC DNA]</scope>
    <source>
        <strain evidence="5">ATCC 8368 / DSM 20162 / CCUG 35730 / CIP 100753 / JCM 10117 / KCTC 9821 / NBRC 16120 / NCIMB 702349 / NCTC 13040</strain>
    </source>
</reference>
<keyword evidence="4" id="KW-0378">Hydrolase</keyword>
<dbReference type="KEGG" id="tpr:Tpau_2704"/>
<dbReference type="Gene3D" id="3.90.850.10">
    <property type="entry name" value="Fumarylacetoacetase-like, C-terminal domain"/>
    <property type="match status" value="1"/>
</dbReference>
<feature type="region of interest" description="Disordered" evidence="2">
    <location>
        <begin position="249"/>
        <end position="268"/>
    </location>
</feature>
<dbReference type="AlphaFoldDB" id="D5USN2"/>
<reference evidence="4 5" key="2">
    <citation type="journal article" date="2011" name="Stand. Genomic Sci.">
        <title>Complete genome sequence of Tsukamurella paurometabola type strain (no. 33).</title>
        <authorList>
            <person name="Munk A.C."/>
            <person name="Lapidus A."/>
            <person name="Lucas S."/>
            <person name="Nolan M."/>
            <person name="Tice H."/>
            <person name="Cheng J.F."/>
            <person name="Del Rio T.G."/>
            <person name="Goodwin L."/>
            <person name="Pitluck S."/>
            <person name="Liolios K."/>
            <person name="Huntemann M."/>
            <person name="Ivanova N."/>
            <person name="Mavromatis K."/>
            <person name="Mikhailova N."/>
            <person name="Pati A."/>
            <person name="Chen A."/>
            <person name="Palaniappan K."/>
            <person name="Tapia R."/>
            <person name="Han C."/>
            <person name="Land M."/>
            <person name="Hauser L."/>
            <person name="Chang Y.J."/>
            <person name="Jeffries C.D."/>
            <person name="Brettin T."/>
            <person name="Yasawong M."/>
            <person name="Brambilla E.M."/>
            <person name="Rohde M."/>
            <person name="Sikorski J."/>
            <person name="Goker M."/>
            <person name="Detter J.C."/>
            <person name="Woyke T."/>
            <person name="Bristow J."/>
            <person name="Eisen J.A."/>
            <person name="Markowitz V."/>
            <person name="Hugenholtz P."/>
            <person name="Kyrpides N.C."/>
            <person name="Klenk H.P."/>
        </authorList>
    </citation>
    <scope>NUCLEOTIDE SEQUENCE [LARGE SCALE GENOMIC DNA]</scope>
    <source>
        <strain evidence="5">ATCC 8368 / DSM 20162 / CCUG 35730 / CIP 100753 / JCM 10117 / KCTC 9821 / NBRC 16120 / NCIMB 702349 / NCTC 13040</strain>
    </source>
</reference>
<dbReference type="Proteomes" id="UP000001213">
    <property type="component" value="Chromosome"/>
</dbReference>
<gene>
    <name evidence="4" type="ordered locus">Tpau_2704</name>
</gene>
<dbReference type="PANTHER" id="PTHR11820">
    <property type="entry name" value="ACYLPYRUVASE"/>
    <property type="match status" value="1"/>
</dbReference>
<proteinExistence type="predicted"/>
<protein>
    <submittedName>
        <fullName evidence="4">Fumarylacetoacetate (FAA) hydrolase</fullName>
    </submittedName>
</protein>